<protein>
    <submittedName>
        <fullName evidence="1">Uncharacterized protein</fullName>
    </submittedName>
</protein>
<dbReference type="AlphaFoldDB" id="A0A1W1H9C5"/>
<dbReference type="EMBL" id="FWEV01000076">
    <property type="protein sequence ID" value="SLM29062.1"/>
    <property type="molecule type" value="Genomic_DNA"/>
</dbReference>
<reference evidence="1 2" key="1">
    <citation type="submission" date="2017-03" db="EMBL/GenBank/DDBJ databases">
        <authorList>
            <person name="Afonso C.L."/>
            <person name="Miller P.J."/>
            <person name="Scott M.A."/>
            <person name="Spackman E."/>
            <person name="Goraichik I."/>
            <person name="Dimitrov K.M."/>
            <person name="Suarez D.L."/>
            <person name="Swayne D.E."/>
        </authorList>
    </citation>
    <scope>NUCLEOTIDE SEQUENCE [LARGE SCALE GENOMIC DNA]</scope>
    <source>
        <strain evidence="1">PRJEB14757</strain>
    </source>
</reference>
<evidence type="ECO:0000313" key="1">
    <source>
        <dbReference type="EMBL" id="SLM29062.1"/>
    </source>
</evidence>
<organism evidence="1 2">
    <name type="scientific">Desulfamplus magnetovallimortis</name>
    <dbReference type="NCBI Taxonomy" id="1246637"/>
    <lineage>
        <taxon>Bacteria</taxon>
        <taxon>Pseudomonadati</taxon>
        <taxon>Thermodesulfobacteriota</taxon>
        <taxon>Desulfobacteria</taxon>
        <taxon>Desulfobacterales</taxon>
        <taxon>Desulfobacteraceae</taxon>
        <taxon>Desulfamplus</taxon>
    </lineage>
</organism>
<gene>
    <name evidence="1" type="ORF">MTBBW1_1670078</name>
</gene>
<accession>A0A1W1H9C5</accession>
<dbReference type="STRING" id="1246637.MTBBW1_1670078"/>
<keyword evidence="2" id="KW-1185">Reference proteome</keyword>
<name>A0A1W1H9C5_9BACT</name>
<dbReference type="Proteomes" id="UP000191931">
    <property type="component" value="Unassembled WGS sequence"/>
</dbReference>
<evidence type="ECO:0000313" key="2">
    <source>
        <dbReference type="Proteomes" id="UP000191931"/>
    </source>
</evidence>
<proteinExistence type="predicted"/>
<sequence length="51" mass="6113">MIFYRGNRACFIYQFTLFCWKLPKNENGITESVKLAYATLTQKTMMRCHDE</sequence>